<name>A0A7R8UCG0_HERIL</name>
<dbReference type="Proteomes" id="UP000594454">
    <property type="component" value="Chromosome 1"/>
</dbReference>
<proteinExistence type="predicted"/>
<dbReference type="InterPro" id="IPR006616">
    <property type="entry name" value="DM9_repeat"/>
</dbReference>
<sequence>MSWVQSAVNSPLPSGAVVGGQDSDGTVIYVGRAYHSGDLLPAKIIPQKQAAYVSYNGYEVFVQNYEVLCGDNYMWVSSGYGQVPEGSVPGGRSSDGECLYVPYDGQERNFQNYEVLVQKPEEDCCSCCCCC</sequence>
<evidence type="ECO:0000313" key="2">
    <source>
        <dbReference type="Proteomes" id="UP000594454"/>
    </source>
</evidence>
<dbReference type="InParanoid" id="A0A7R8UCG0"/>
<organism evidence="1 2">
    <name type="scientific">Hermetia illucens</name>
    <name type="common">Black soldier fly</name>
    <dbReference type="NCBI Taxonomy" id="343691"/>
    <lineage>
        <taxon>Eukaryota</taxon>
        <taxon>Metazoa</taxon>
        <taxon>Ecdysozoa</taxon>
        <taxon>Arthropoda</taxon>
        <taxon>Hexapoda</taxon>
        <taxon>Insecta</taxon>
        <taxon>Pterygota</taxon>
        <taxon>Neoptera</taxon>
        <taxon>Endopterygota</taxon>
        <taxon>Diptera</taxon>
        <taxon>Brachycera</taxon>
        <taxon>Stratiomyomorpha</taxon>
        <taxon>Stratiomyidae</taxon>
        <taxon>Hermetiinae</taxon>
        <taxon>Hermetia</taxon>
    </lineage>
</organism>
<dbReference type="PANTHER" id="PTHR31649">
    <property type="entry name" value="AGAP009604-PA"/>
    <property type="match status" value="1"/>
</dbReference>
<dbReference type="EMBL" id="LR899009">
    <property type="protein sequence ID" value="CAD7078238.1"/>
    <property type="molecule type" value="Genomic_DNA"/>
</dbReference>
<accession>A0A7R8UCG0</accession>
<keyword evidence="2" id="KW-1185">Reference proteome</keyword>
<dbReference type="AlphaFoldDB" id="A0A7R8UCG0"/>
<evidence type="ECO:0000313" key="1">
    <source>
        <dbReference type="EMBL" id="CAD7078238.1"/>
    </source>
</evidence>
<protein>
    <submittedName>
        <fullName evidence="1">Uncharacterized protein</fullName>
    </submittedName>
</protein>
<dbReference type="Pfam" id="PF11901">
    <property type="entry name" value="DM9"/>
    <property type="match status" value="1"/>
</dbReference>
<dbReference type="PANTHER" id="PTHR31649:SF10">
    <property type="entry name" value="IP19903P-RELATED"/>
    <property type="match status" value="1"/>
</dbReference>
<gene>
    <name evidence="1" type="ORF">HERILL_LOCUS1518</name>
</gene>
<reference evidence="1 2" key="1">
    <citation type="submission" date="2020-11" db="EMBL/GenBank/DDBJ databases">
        <authorList>
            <person name="Wallbank WR R."/>
            <person name="Pardo Diaz C."/>
            <person name="Kozak K."/>
            <person name="Martin S."/>
            <person name="Jiggins C."/>
            <person name="Moest M."/>
            <person name="Warren A I."/>
            <person name="Generalovic N T."/>
            <person name="Byers J.R.P. K."/>
            <person name="Montejo-Kovacevich G."/>
            <person name="Yen C E."/>
        </authorList>
    </citation>
    <scope>NUCLEOTIDE SEQUENCE [LARGE SCALE GENOMIC DNA]</scope>
</reference>
<dbReference type="OrthoDB" id="1925699at2759"/>
<dbReference type="SMART" id="SM00696">
    <property type="entry name" value="DM9"/>
    <property type="match status" value="2"/>
</dbReference>